<evidence type="ECO:0000313" key="2">
    <source>
        <dbReference type="Proteomes" id="UP000561617"/>
    </source>
</evidence>
<name>A0A7X0X8J9_9LIST</name>
<dbReference type="Proteomes" id="UP000561617">
    <property type="component" value="Unassembled WGS sequence"/>
</dbReference>
<dbReference type="InterPro" id="IPR013785">
    <property type="entry name" value="Aldolase_TIM"/>
</dbReference>
<gene>
    <name evidence="1" type="ORF">HCJ38_11295</name>
</gene>
<dbReference type="RefSeq" id="WP_185381324.1">
    <property type="nucleotide sequence ID" value="NZ_JAASTW010000014.1"/>
</dbReference>
<dbReference type="EMBL" id="JAASTW010000014">
    <property type="protein sequence ID" value="MBC1489585.1"/>
    <property type="molecule type" value="Genomic_DNA"/>
</dbReference>
<dbReference type="Gene3D" id="3.20.20.70">
    <property type="entry name" value="Aldolase class I"/>
    <property type="match status" value="1"/>
</dbReference>
<proteinExistence type="predicted"/>
<reference evidence="1 2" key="1">
    <citation type="submission" date="2020-03" db="EMBL/GenBank/DDBJ databases">
        <title>Soil Listeria distribution.</title>
        <authorList>
            <person name="Liao J."/>
            <person name="Wiedmann M."/>
        </authorList>
    </citation>
    <scope>NUCLEOTIDE SEQUENCE [LARGE SCALE GENOMIC DNA]</scope>
    <source>
        <strain evidence="1 2">FSL L7-1554</strain>
    </source>
</reference>
<protein>
    <submittedName>
        <fullName evidence="1">KDGP aldolase family protein</fullName>
    </submittedName>
</protein>
<organism evidence="1 2">
    <name type="scientific">Listeria immobilis</name>
    <dbReference type="NCBI Taxonomy" id="2713502"/>
    <lineage>
        <taxon>Bacteria</taxon>
        <taxon>Bacillati</taxon>
        <taxon>Bacillota</taxon>
        <taxon>Bacilli</taxon>
        <taxon>Bacillales</taxon>
        <taxon>Listeriaceae</taxon>
        <taxon>Listeria</taxon>
    </lineage>
</organism>
<sequence length="239" mass="26041">MNKKKFESLPKWNDFALFNFLAKDKENGKEVMDAARGYAVPGIVATNYTTAEEAAKAINDLQKTAEVVSVGLGGGGDWNNWRNVLHIARLEPDCHINQPIETAGLTNKLLPETYTNALVRPTGKIGIVKLSSGDEITAEEAVDYCLSADIPSIKFMSVEGTKYLDELIYLAKVAADKGIYGIEPAGGIGAENIYEITTAIQKTGIPFYMPHIFGKTIDQATGRTKPEEIEKIMVALEGK</sequence>
<dbReference type="InterPro" id="IPR010763">
    <property type="entry name" value="DgaF"/>
</dbReference>
<accession>A0A7X0X8J9</accession>
<dbReference type="Pfam" id="PF07071">
    <property type="entry name" value="KDGP_aldolase"/>
    <property type="match status" value="1"/>
</dbReference>
<comment type="caution">
    <text evidence="1">The sequence shown here is derived from an EMBL/GenBank/DDBJ whole genome shotgun (WGS) entry which is preliminary data.</text>
</comment>
<evidence type="ECO:0000313" key="1">
    <source>
        <dbReference type="EMBL" id="MBC1489585.1"/>
    </source>
</evidence>
<dbReference type="AlphaFoldDB" id="A0A7X0X8J9"/>